<gene>
    <name evidence="1" type="ORF">VBRA1451_LOCUS27673</name>
</gene>
<proteinExistence type="predicted"/>
<dbReference type="EMBL" id="HBGB01047102">
    <property type="protein sequence ID" value="CAD9072590.1"/>
    <property type="molecule type" value="Transcribed_RNA"/>
</dbReference>
<organism evidence="1">
    <name type="scientific">Vitrella brassicaformis</name>
    <dbReference type="NCBI Taxonomy" id="1169539"/>
    <lineage>
        <taxon>Eukaryota</taxon>
        <taxon>Sar</taxon>
        <taxon>Alveolata</taxon>
        <taxon>Colpodellida</taxon>
        <taxon>Vitrellaceae</taxon>
        <taxon>Vitrella</taxon>
    </lineage>
</organism>
<name>A0A7S1KHF8_9ALVE</name>
<sequence length="123" mass="13059">MAFIALGSDEADSGVAVVDIGEVLAGNLTYSLINVGPGRMYRSIERGGPWVLTPVAEGGGSYTGVAVIDARTGDFRNLSNVTDAQSLLWMPHWTEHELTDKVGVIGNTPDDAGERRKLRGGLM</sequence>
<dbReference type="AlphaFoldDB" id="A0A7S1KHF8"/>
<evidence type="ECO:0000313" key="1">
    <source>
        <dbReference type="EMBL" id="CAD9072590.1"/>
    </source>
</evidence>
<accession>A0A7S1KHF8</accession>
<reference evidence="1" key="1">
    <citation type="submission" date="2021-01" db="EMBL/GenBank/DDBJ databases">
        <authorList>
            <person name="Corre E."/>
            <person name="Pelletier E."/>
            <person name="Niang G."/>
            <person name="Scheremetjew M."/>
            <person name="Finn R."/>
            <person name="Kale V."/>
            <person name="Holt S."/>
            <person name="Cochrane G."/>
            <person name="Meng A."/>
            <person name="Brown T."/>
            <person name="Cohen L."/>
        </authorList>
    </citation>
    <scope>NUCLEOTIDE SEQUENCE</scope>
    <source>
        <strain evidence="1">CCMP3346</strain>
    </source>
</reference>
<protein>
    <submittedName>
        <fullName evidence="1">Uncharacterized protein</fullName>
    </submittedName>
</protein>